<feature type="region of interest" description="Disordered" evidence="2">
    <location>
        <begin position="216"/>
        <end position="237"/>
    </location>
</feature>
<keyword evidence="1" id="KW-0175">Coiled coil</keyword>
<feature type="compositionally biased region" description="Polar residues" evidence="2">
    <location>
        <begin position="51"/>
        <end position="61"/>
    </location>
</feature>
<dbReference type="OrthoDB" id="2552411at2759"/>
<reference evidence="3 4" key="1">
    <citation type="journal article" date="2010" name="Science">
        <title>Pathogenicity determinants in smut fungi revealed by genome comparison.</title>
        <authorList>
            <person name="Schirawski J."/>
            <person name="Mannhaupt G."/>
            <person name="Muench K."/>
            <person name="Brefort T."/>
            <person name="Schipper K."/>
            <person name="Doehlemann G."/>
            <person name="Di Stasio M."/>
            <person name="Roessel N."/>
            <person name="Mendoza-Mendoza A."/>
            <person name="Pester D."/>
            <person name="Mueller O."/>
            <person name="Winterberg B."/>
            <person name="Meyer E."/>
            <person name="Ghareeb H."/>
            <person name="Wollenberg T."/>
            <person name="Muensterkoetter M."/>
            <person name="Wong P."/>
            <person name="Walter M."/>
            <person name="Stukenbrock E."/>
            <person name="Gueldener U."/>
            <person name="Kahmann R."/>
        </authorList>
    </citation>
    <scope>NUCLEOTIDE SEQUENCE [LARGE SCALE GENOMIC DNA]</scope>
    <source>
        <strain evidence="4">SRZ2</strain>
    </source>
</reference>
<evidence type="ECO:0000313" key="4">
    <source>
        <dbReference type="Proteomes" id="UP000008867"/>
    </source>
</evidence>
<organism evidence="3 4">
    <name type="scientific">Sporisorium reilianum (strain SRZ2)</name>
    <name type="common">Maize head smut fungus</name>
    <dbReference type="NCBI Taxonomy" id="999809"/>
    <lineage>
        <taxon>Eukaryota</taxon>
        <taxon>Fungi</taxon>
        <taxon>Dikarya</taxon>
        <taxon>Basidiomycota</taxon>
        <taxon>Ustilaginomycotina</taxon>
        <taxon>Ustilaginomycetes</taxon>
        <taxon>Ustilaginales</taxon>
        <taxon>Ustilaginaceae</taxon>
        <taxon>Sporisorium</taxon>
    </lineage>
</organism>
<protein>
    <submittedName>
        <fullName evidence="3">Uncharacterized protein</fullName>
    </submittedName>
</protein>
<keyword evidence="4" id="KW-1185">Reference proteome</keyword>
<feature type="region of interest" description="Disordered" evidence="2">
    <location>
        <begin position="1"/>
        <end position="108"/>
    </location>
</feature>
<feature type="region of interest" description="Disordered" evidence="2">
    <location>
        <begin position="129"/>
        <end position="199"/>
    </location>
</feature>
<feature type="compositionally biased region" description="Acidic residues" evidence="2">
    <location>
        <begin position="133"/>
        <end position="142"/>
    </location>
</feature>
<name>E6ZQB3_SPORE</name>
<proteinExistence type="predicted"/>
<evidence type="ECO:0000256" key="1">
    <source>
        <dbReference type="SAM" id="Coils"/>
    </source>
</evidence>
<feature type="compositionally biased region" description="Polar residues" evidence="2">
    <location>
        <begin position="19"/>
        <end position="31"/>
    </location>
</feature>
<dbReference type="EMBL" id="FQ311436">
    <property type="protein sequence ID" value="CBQ69420.1"/>
    <property type="molecule type" value="Genomic_DNA"/>
</dbReference>
<evidence type="ECO:0000256" key="2">
    <source>
        <dbReference type="SAM" id="MobiDB-lite"/>
    </source>
</evidence>
<feature type="region of interest" description="Disordered" evidence="2">
    <location>
        <begin position="369"/>
        <end position="395"/>
    </location>
</feature>
<sequence>MPSTSKPNDNDDNLARPGTSVSHSNTLQLPPSHSSLSVHSDYDDSSAGYITASSSRVSNLGTEPLTGLPRTGLEAMQSSTPVKKPHASFARSASSDSMTTIAGHSSSNDTGGANLASLSSVTTFVPSTLTDLDTSDDDDEDALGASDAGAAGGDGTTEFVPSYDFDLRDPHERTIYRQDDNDSYDHADTTEPDHTLAPGDVITVSHSHATSINTYADSAPHSRSASHPGSSFAPDTHHSHFHLPTSLSASWPSLALPPSAVKLHRRRRNVLLRLLKTWEGREQVLHLTHSLVLLVYASLDHPVPHTYRGALLRPAGTVLAMSFPKPVRVALMQRIYTSAEGIDNFRRVILIARWVTSATEAVMEHWQQRQDAKRTAGRENAAEREGRLTGEEPVEKREDALETGVGWLQPPSVAPLDYEGEKAGEQSWTREPAAKLGKATGCGDATSAVGASASITRTLSKLWTSLSRLSHVQAAAESLSTIGEACETAAVLAGGGMFWRAVGLQRLGLPLLSRRRRQGIERLGIVLSLCSVLLSLLALRIERKALRAQLRSAHRRIIRANDKLGWATDLAGTSIERAQALSHRTREPSARGTPREKPLELLGADLHAAACDLDDPPLSSASSASDLSNTWTVVPDADETFTLHEPPRRRVKHTSAPKRIDVHTLVQSTERSLVRAESDLRRTRRSVKLNFWEKVANLSEGVFLSYEAAAPHVDKEGVEGWTGFVASAIRLASLWRQISWGLV</sequence>
<feature type="compositionally biased region" description="Polar residues" evidence="2">
    <location>
        <begin position="91"/>
        <end position="108"/>
    </location>
</feature>
<dbReference type="Proteomes" id="UP000008867">
    <property type="component" value="Chromosome 15"/>
</dbReference>
<feature type="compositionally biased region" description="Polar residues" evidence="2">
    <location>
        <begin position="216"/>
        <end position="229"/>
    </location>
</feature>
<dbReference type="AlphaFoldDB" id="E6ZQB3"/>
<feature type="coiled-coil region" evidence="1">
    <location>
        <begin position="536"/>
        <end position="563"/>
    </location>
</feature>
<accession>E6ZQB3</accession>
<evidence type="ECO:0000313" key="3">
    <source>
        <dbReference type="EMBL" id="CBQ69420.1"/>
    </source>
</evidence>
<dbReference type="VEuPathDB" id="FungiDB:sr15885"/>
<dbReference type="HOGENOM" id="CLU_373915_0_0_1"/>
<dbReference type="eggNOG" id="ENOG502R14S">
    <property type="taxonomic scope" value="Eukaryota"/>
</dbReference>
<gene>
    <name evidence="3" type="ORF">sr15885</name>
</gene>
<feature type="compositionally biased region" description="Basic and acidic residues" evidence="2">
    <location>
        <begin position="165"/>
        <end position="194"/>
    </location>
</feature>